<dbReference type="SUPFAM" id="SSF47413">
    <property type="entry name" value="lambda repressor-like DNA-binding domains"/>
    <property type="match status" value="1"/>
</dbReference>
<gene>
    <name evidence="2" type="ORF">EK386_18190</name>
</gene>
<comment type="caution">
    <text evidence="2">The sequence shown here is derived from an EMBL/GenBank/DDBJ whole genome shotgun (WGS) entry which is preliminary data.</text>
</comment>
<dbReference type="AlphaFoldDB" id="A0A432L7E5"/>
<organism evidence="2 3">
    <name type="scientific">Lysinibacillus antri</name>
    <dbReference type="NCBI Taxonomy" id="2498145"/>
    <lineage>
        <taxon>Bacteria</taxon>
        <taxon>Bacillati</taxon>
        <taxon>Bacillota</taxon>
        <taxon>Bacilli</taxon>
        <taxon>Bacillales</taxon>
        <taxon>Bacillaceae</taxon>
        <taxon>Lysinibacillus</taxon>
    </lineage>
</organism>
<evidence type="ECO:0000313" key="3">
    <source>
        <dbReference type="Proteomes" id="UP000287910"/>
    </source>
</evidence>
<protein>
    <submittedName>
        <fullName evidence="2">Helix-turn-helix domain-containing protein</fullName>
    </submittedName>
</protein>
<dbReference type="GO" id="GO:0003677">
    <property type="term" value="F:DNA binding"/>
    <property type="evidence" value="ECO:0007669"/>
    <property type="project" value="InterPro"/>
</dbReference>
<accession>A0A432L7E5</accession>
<dbReference type="InterPro" id="IPR001387">
    <property type="entry name" value="Cro/C1-type_HTH"/>
</dbReference>
<sequence>MEQVGKFVGIKKSSYASYESRHRQPPIEKLKSFANLYGVSVDYILGLTDTPTSEKCLNLKFREVCLKRGFHWDGMDIPEDVIFLVEKVLDEAADRCFSDVRRIEG</sequence>
<evidence type="ECO:0000259" key="1">
    <source>
        <dbReference type="PROSITE" id="PS50943"/>
    </source>
</evidence>
<dbReference type="Proteomes" id="UP000287910">
    <property type="component" value="Unassembled WGS sequence"/>
</dbReference>
<keyword evidence="3" id="KW-1185">Reference proteome</keyword>
<dbReference type="Pfam" id="PF01381">
    <property type="entry name" value="HTH_3"/>
    <property type="match status" value="1"/>
</dbReference>
<proteinExistence type="predicted"/>
<dbReference type="InterPro" id="IPR010982">
    <property type="entry name" value="Lambda_DNA-bd_dom_sf"/>
</dbReference>
<reference evidence="2 3" key="1">
    <citation type="submission" date="2018-12" db="EMBL/GenBank/DDBJ databases">
        <title>Lysinibacillus antri sp. nov., isolated from a cave soil.</title>
        <authorList>
            <person name="Narsing Rao M.P."/>
            <person name="Zhang H."/>
            <person name="Dong Z.-Y."/>
            <person name="Niu X.-K."/>
            <person name="Zhang K."/>
            <person name="Fang B.-Z."/>
            <person name="Kang Y.-Q."/>
            <person name="Xiao M."/>
            <person name="Li W.-J."/>
        </authorList>
    </citation>
    <scope>NUCLEOTIDE SEQUENCE [LARGE SCALE GENOMIC DNA]</scope>
    <source>
        <strain evidence="2 3">SYSU K30002</strain>
    </source>
</reference>
<dbReference type="EMBL" id="RYYR01000038">
    <property type="protein sequence ID" value="RUL47454.1"/>
    <property type="molecule type" value="Genomic_DNA"/>
</dbReference>
<dbReference type="Gene3D" id="1.10.260.40">
    <property type="entry name" value="lambda repressor-like DNA-binding domains"/>
    <property type="match status" value="1"/>
</dbReference>
<feature type="domain" description="HTH cro/C1-type" evidence="1">
    <location>
        <begin position="1"/>
        <end position="44"/>
    </location>
</feature>
<evidence type="ECO:0000313" key="2">
    <source>
        <dbReference type="EMBL" id="RUL47454.1"/>
    </source>
</evidence>
<dbReference type="PROSITE" id="PS50943">
    <property type="entry name" value="HTH_CROC1"/>
    <property type="match status" value="1"/>
</dbReference>
<name>A0A432L7E5_9BACI</name>
<dbReference type="CDD" id="cd00093">
    <property type="entry name" value="HTH_XRE"/>
    <property type="match status" value="1"/>
</dbReference>